<name>A0A6C0F0N3_9ZZZZ</name>
<evidence type="ECO:0000313" key="2">
    <source>
        <dbReference type="EMBL" id="QHT33960.1"/>
    </source>
</evidence>
<keyword evidence="1" id="KW-0175">Coiled coil</keyword>
<proteinExistence type="predicted"/>
<dbReference type="EMBL" id="MN738981">
    <property type="protein sequence ID" value="QHT33960.1"/>
    <property type="molecule type" value="Genomic_DNA"/>
</dbReference>
<feature type="coiled-coil region" evidence="1">
    <location>
        <begin position="105"/>
        <end position="132"/>
    </location>
</feature>
<evidence type="ECO:0000256" key="1">
    <source>
        <dbReference type="SAM" id="Coils"/>
    </source>
</evidence>
<sequence>MIKHKLKITRSKGTSKVVKNGVSKRSSSGVRNGVRKQLIKVKLSHDQIEFLLFFRVIINYFLLLINHNTKPNIIKQTIVNLLKEIRNHNKYINKNTTDSQLDILYKKLYDSCKKLKKEIDNTKEKNALMNQIMAENTNNNINEDSGMEKIYTKGSTLKGKEGKEGKGKTKSNYQGGFYFKSMEEKGDQPITGNDIAKLLDEMQKFFGNAKYTEEGEFLTKTDTLLSMFRGDVDQFKGYVQWYILPKYYQYTPPFLKWDNIKAAIANRKYEDLPDYLLAYQSYLRSRDEYLVEKGVKSPSVLNKGLYSGFYDKISRKMDVGIQKYQRLRKMAHGQFTPLGLPM</sequence>
<reference evidence="2" key="1">
    <citation type="journal article" date="2020" name="Nature">
        <title>Giant virus diversity and host interactions through global metagenomics.</title>
        <authorList>
            <person name="Schulz F."/>
            <person name="Roux S."/>
            <person name="Paez-Espino D."/>
            <person name="Jungbluth S."/>
            <person name="Walsh D.A."/>
            <person name="Denef V.J."/>
            <person name="McMahon K.D."/>
            <person name="Konstantinidis K.T."/>
            <person name="Eloe-Fadrosh E.A."/>
            <person name="Kyrpides N.C."/>
            <person name="Woyke T."/>
        </authorList>
    </citation>
    <scope>NUCLEOTIDE SEQUENCE</scope>
    <source>
        <strain evidence="2">GVMAG-M-3300009161-52</strain>
    </source>
</reference>
<dbReference type="AlphaFoldDB" id="A0A6C0F0N3"/>
<protein>
    <submittedName>
        <fullName evidence="2">Uncharacterized protein</fullName>
    </submittedName>
</protein>
<organism evidence="2">
    <name type="scientific">viral metagenome</name>
    <dbReference type="NCBI Taxonomy" id="1070528"/>
    <lineage>
        <taxon>unclassified sequences</taxon>
        <taxon>metagenomes</taxon>
        <taxon>organismal metagenomes</taxon>
    </lineage>
</organism>
<accession>A0A6C0F0N3</accession>